<keyword evidence="2" id="KW-0472">Membrane</keyword>
<evidence type="ECO:0000256" key="2">
    <source>
        <dbReference type="SAM" id="Phobius"/>
    </source>
</evidence>
<keyword evidence="2" id="KW-1133">Transmembrane helix</keyword>
<name>A0ABD6BYF7_9EURY</name>
<dbReference type="Pfam" id="PF17231">
    <property type="entry name" value="DUF5305"/>
    <property type="match status" value="1"/>
</dbReference>
<evidence type="ECO:0000256" key="1">
    <source>
        <dbReference type="SAM" id="MobiDB-lite"/>
    </source>
</evidence>
<evidence type="ECO:0000313" key="4">
    <source>
        <dbReference type="Proteomes" id="UP001597185"/>
    </source>
</evidence>
<accession>A0ABD6BYF7</accession>
<keyword evidence="2" id="KW-0812">Transmembrane</keyword>
<proteinExistence type="predicted"/>
<organism evidence="3 4">
    <name type="scientific">Halorubrum laminariae</name>
    <dbReference type="NCBI Taxonomy" id="1433523"/>
    <lineage>
        <taxon>Archaea</taxon>
        <taxon>Methanobacteriati</taxon>
        <taxon>Methanobacteriota</taxon>
        <taxon>Stenosarchaea group</taxon>
        <taxon>Halobacteria</taxon>
        <taxon>Halobacteriales</taxon>
        <taxon>Haloferacaceae</taxon>
        <taxon>Halorubrum</taxon>
    </lineage>
</organism>
<protein>
    <submittedName>
        <fullName evidence="3">DUF5305 family protein</fullName>
    </submittedName>
</protein>
<reference evidence="3 4" key="1">
    <citation type="journal article" date="2019" name="Int. J. Syst. Evol. Microbiol.">
        <title>The Global Catalogue of Microorganisms (GCM) 10K type strain sequencing project: providing services to taxonomists for standard genome sequencing and annotation.</title>
        <authorList>
            <consortium name="The Broad Institute Genomics Platform"/>
            <consortium name="The Broad Institute Genome Sequencing Center for Infectious Disease"/>
            <person name="Wu L."/>
            <person name="Ma J."/>
        </authorList>
    </citation>
    <scope>NUCLEOTIDE SEQUENCE [LARGE SCALE GENOMIC DNA]</scope>
    <source>
        <strain evidence="3 4">CGMCC 1.12689</strain>
    </source>
</reference>
<dbReference type="RefSeq" id="WP_154017986.1">
    <property type="nucleotide sequence ID" value="NZ_JANHDL010000004.1"/>
</dbReference>
<comment type="caution">
    <text evidence="3">The sequence shown here is derived from an EMBL/GenBank/DDBJ whole genome shotgun (WGS) entry which is preliminary data.</text>
</comment>
<dbReference type="InterPro" id="IPR035185">
    <property type="entry name" value="DUF5305"/>
</dbReference>
<gene>
    <name evidence="3" type="ORF">ACFR9T_06375</name>
</gene>
<dbReference type="Proteomes" id="UP001597185">
    <property type="component" value="Unassembled WGS sequence"/>
</dbReference>
<evidence type="ECO:0000313" key="3">
    <source>
        <dbReference type="EMBL" id="MFD1570213.1"/>
    </source>
</evidence>
<keyword evidence="4" id="KW-1185">Reference proteome</keyword>
<feature type="transmembrane region" description="Helical" evidence="2">
    <location>
        <begin position="20"/>
        <end position="41"/>
    </location>
</feature>
<sequence length="439" mass="48093">MSEHPYHLKCKWAIAAHARAIIAVSILICVLTSLIVLTGFVTPASAYSPATLLAEEEPEPPEIDHLVDQTQEVSTTVDTSTSAYTEGERLTNTNTYPIDAAGDIRFTASAVGTETTLTKHRVLLQYEATVNGEEAAFWTETSTLEETTIDDYEEGETASIRSLIDIDDVHEQIQEYDNELGQDASLSVYTIIETDYSYESSESRISDDEPVIATATAKHKQEIVFGNTVFTIPTSTDTTSTTTGGLSQSTDSEGGLTNITSAFLFLISGASAGYCYRHRDDYDAEILEMRLEEVQNQNWITVVDKFDSSDARSTSAVGSLKDIINLAIDKGDRAVYCYDQQLFVFVDGDTEYIYSPPEPPLVAENIDITELESTTSRSQAHNGEEDGVFIWEDSSTDTAEVPQEEAVPPTNGHDDPSVIPAGKSKNPTADAIDEIWIKK</sequence>
<dbReference type="EMBL" id="JBHUDB010000002">
    <property type="protein sequence ID" value="MFD1570213.1"/>
    <property type="molecule type" value="Genomic_DNA"/>
</dbReference>
<feature type="region of interest" description="Disordered" evidence="1">
    <location>
        <begin position="395"/>
        <end position="432"/>
    </location>
</feature>
<dbReference type="AlphaFoldDB" id="A0ABD6BYF7"/>